<accession>A0A8J7L9T2</accession>
<evidence type="ECO:0000256" key="1">
    <source>
        <dbReference type="SAM" id="MobiDB-lite"/>
    </source>
</evidence>
<dbReference type="RefSeq" id="WP_198126283.1">
    <property type="nucleotide sequence ID" value="NZ_JAECZC010000043.1"/>
</dbReference>
<organism evidence="2 3">
    <name type="scientific">Amazonocrinis nigriterrae CENA67</name>
    <dbReference type="NCBI Taxonomy" id="2794033"/>
    <lineage>
        <taxon>Bacteria</taxon>
        <taxon>Bacillati</taxon>
        <taxon>Cyanobacteriota</taxon>
        <taxon>Cyanophyceae</taxon>
        <taxon>Nostocales</taxon>
        <taxon>Nostocaceae</taxon>
        <taxon>Amazonocrinis</taxon>
        <taxon>Amazonocrinis nigriterrae</taxon>
    </lineage>
</organism>
<dbReference type="InterPro" id="IPR013324">
    <property type="entry name" value="RNA_pol_sigma_r3/r4-like"/>
</dbReference>
<reference evidence="2 3" key="1">
    <citation type="journal article" date="2021" name="Int. J. Syst. Evol. Microbiol.">
        <title>Amazonocrinis nigriterrae gen. nov., sp. nov., Atlanticothrix silvestris gen. nov., sp. nov. and Dendronalium phyllosphericum gen. nov., sp. nov., nostocacean cyanobacteria from Brazilian environments.</title>
        <authorList>
            <person name="Alvarenga D.O."/>
            <person name="Andreote A.P.D."/>
            <person name="Branco L.H.Z."/>
            <person name="Delbaje E."/>
            <person name="Cruz R.B."/>
            <person name="Varani A.M."/>
            <person name="Fiore M.F."/>
        </authorList>
    </citation>
    <scope>NUCLEOTIDE SEQUENCE [LARGE SCALE GENOMIC DNA]</scope>
    <source>
        <strain evidence="2 3">CENA67</strain>
    </source>
</reference>
<comment type="caution">
    <text evidence="2">The sequence shown here is derived from an EMBL/GenBank/DDBJ whole genome shotgun (WGS) entry which is preliminary data.</text>
</comment>
<evidence type="ECO:0000313" key="2">
    <source>
        <dbReference type="EMBL" id="MBH8564445.1"/>
    </source>
</evidence>
<gene>
    <name evidence="2" type="ORF">I8748_20040</name>
</gene>
<sequence length="106" mass="11864">MDKVTADKLTELAPAIQQFLNLHPDEQAWLYPLLGRAEKRAIAVLEAIQGHYMSYEEIAAQTNSNISTVKQILNALSNGGINFNVNKTGRWTTPKGGRNRRLTKIE</sequence>
<feature type="compositionally biased region" description="Basic residues" evidence="1">
    <location>
        <begin position="97"/>
        <end position="106"/>
    </location>
</feature>
<protein>
    <submittedName>
        <fullName evidence="2">Uncharacterized protein</fullName>
    </submittedName>
</protein>
<dbReference type="Proteomes" id="UP000632766">
    <property type="component" value="Unassembled WGS sequence"/>
</dbReference>
<feature type="region of interest" description="Disordered" evidence="1">
    <location>
        <begin position="87"/>
        <end position="106"/>
    </location>
</feature>
<dbReference type="AlphaFoldDB" id="A0A8J7L9T2"/>
<evidence type="ECO:0000313" key="3">
    <source>
        <dbReference type="Proteomes" id="UP000632766"/>
    </source>
</evidence>
<proteinExistence type="predicted"/>
<dbReference type="Gene3D" id="1.10.10.10">
    <property type="entry name" value="Winged helix-like DNA-binding domain superfamily/Winged helix DNA-binding domain"/>
    <property type="match status" value="1"/>
</dbReference>
<dbReference type="InterPro" id="IPR036388">
    <property type="entry name" value="WH-like_DNA-bd_sf"/>
</dbReference>
<dbReference type="SUPFAM" id="SSF88659">
    <property type="entry name" value="Sigma3 and sigma4 domains of RNA polymerase sigma factors"/>
    <property type="match status" value="1"/>
</dbReference>
<keyword evidence="3" id="KW-1185">Reference proteome</keyword>
<name>A0A8J7L9T2_9NOST</name>
<dbReference type="EMBL" id="JAECZC010000043">
    <property type="protein sequence ID" value="MBH8564445.1"/>
    <property type="molecule type" value="Genomic_DNA"/>
</dbReference>